<evidence type="ECO:0000259" key="2">
    <source>
        <dbReference type="Pfam" id="PF13976"/>
    </source>
</evidence>
<dbReference type="Pfam" id="PF22936">
    <property type="entry name" value="Pol_BBD"/>
    <property type="match status" value="1"/>
</dbReference>
<evidence type="ECO:0000259" key="3">
    <source>
        <dbReference type="Pfam" id="PF22936"/>
    </source>
</evidence>
<reference evidence="4" key="1">
    <citation type="journal article" date="2022" name="Int. J. Mol. Sci.">
        <title>Draft Genome of Tanacetum Coccineum: Genomic Comparison of Closely Related Tanacetum-Family Plants.</title>
        <authorList>
            <person name="Yamashiro T."/>
            <person name="Shiraishi A."/>
            <person name="Nakayama K."/>
            <person name="Satake H."/>
        </authorList>
    </citation>
    <scope>NUCLEOTIDE SEQUENCE</scope>
</reference>
<dbReference type="Pfam" id="PF13976">
    <property type="entry name" value="gag_pre-integrs"/>
    <property type="match status" value="1"/>
</dbReference>
<dbReference type="EMBL" id="BQNB010014312">
    <property type="protein sequence ID" value="GJT26668.1"/>
    <property type="molecule type" value="Genomic_DNA"/>
</dbReference>
<protein>
    <submittedName>
        <fullName evidence="4">Retrovirus-related pol polyprotein from transposon TNT 1-94</fullName>
    </submittedName>
</protein>
<accession>A0ABQ5CL67</accession>
<feature type="domain" description="Retrovirus-related Pol polyprotein from transposon TNT 1-94-like beta-barrel" evidence="3">
    <location>
        <begin position="1047"/>
        <end position="1116"/>
    </location>
</feature>
<dbReference type="Proteomes" id="UP001151760">
    <property type="component" value="Unassembled WGS sequence"/>
</dbReference>
<evidence type="ECO:0000256" key="1">
    <source>
        <dbReference type="SAM" id="Coils"/>
    </source>
</evidence>
<organism evidence="4 5">
    <name type="scientific">Tanacetum coccineum</name>
    <dbReference type="NCBI Taxonomy" id="301880"/>
    <lineage>
        <taxon>Eukaryota</taxon>
        <taxon>Viridiplantae</taxon>
        <taxon>Streptophyta</taxon>
        <taxon>Embryophyta</taxon>
        <taxon>Tracheophyta</taxon>
        <taxon>Spermatophyta</taxon>
        <taxon>Magnoliopsida</taxon>
        <taxon>eudicotyledons</taxon>
        <taxon>Gunneridae</taxon>
        <taxon>Pentapetalae</taxon>
        <taxon>asterids</taxon>
        <taxon>campanulids</taxon>
        <taxon>Asterales</taxon>
        <taxon>Asteraceae</taxon>
        <taxon>Asteroideae</taxon>
        <taxon>Anthemideae</taxon>
        <taxon>Anthemidinae</taxon>
        <taxon>Tanacetum</taxon>
    </lineage>
</organism>
<feature type="domain" description="GAG-pre-integrase" evidence="2">
    <location>
        <begin position="1120"/>
        <end position="1192"/>
    </location>
</feature>
<evidence type="ECO:0000313" key="4">
    <source>
        <dbReference type="EMBL" id="GJT26668.1"/>
    </source>
</evidence>
<keyword evidence="1" id="KW-0175">Coiled coil</keyword>
<reference evidence="4" key="2">
    <citation type="submission" date="2022-01" db="EMBL/GenBank/DDBJ databases">
        <authorList>
            <person name="Yamashiro T."/>
            <person name="Shiraishi A."/>
            <person name="Satake H."/>
            <person name="Nakayama K."/>
        </authorList>
    </citation>
    <scope>NUCLEOTIDE SEQUENCE</scope>
</reference>
<proteinExistence type="predicted"/>
<dbReference type="InterPro" id="IPR054722">
    <property type="entry name" value="PolX-like_BBD"/>
</dbReference>
<sequence length="1192" mass="135551">MAFLSKTFASHFPQTNNQLRTSSNPRNQAMIQDGRVTGVNRQVAPGQARVIKCYNCQEEALELRAYLDPKQLAFFVDNSDTVILAQASYKIPSPAAFQTNDLDAFDSDCDDAPVAKAVLMANLSSYDSDVLSELFKHGLYKELKEMKVVFNQMKTEVANRSVDKKYFKIEKKELSLGNERLLEHIICQDVMNIVMQAKDHSDNVLPANNNSLVHDNSALELLKHENDRLMELLISQDLMHTTVNTLGAINDYKTMQQSFVDEYNETLVLKAELAKKNDMIEKAIYNELSKRCSRLENRCISLEIKLQQSKESFQNNKPSHNKDAPKFKEFFIINELHAQLKAKHVLIEKLKEHIANIKGNNVVDSVQNVHNSNVVTSKVYKLDLPPLSPCIKNNKAAHVDNLKHTQENADILHEIIEHARELRPLDSDLASSCTFVKRVQELLVYVSATCPSSKHRHNSYLCLFVDKDHVGGGVNVSDRFGGMWGSQRSMKVTGCGVGNFGGKGLGEMYSVSKQGQQMVMKYFNCQGEGDMARQCPKPKRKRDATWFREKVLLVEAQGNGKVLNEEELEFLADPGITEVKAVSYGHFWSRFRIRCSLRENEMHSDSNIILYSQYLIESQNAAVEDSNSLLNRSIDIIWCLNNYNTKGNIARRKQNVDLCTREKHIIDDIIQETNAQFADFGKFKELDNIVCKMGQSAQTVHMLTKPLVFYDNNLKQALSFQNPFYLSMLSRFGHALCRVIVIAKETNVISIADSEETLMLEEESRSKMLLKQSDPMVLENKVNTKPINYAELNRLSEDFGKRFVLQRELFDEQTLHPITDQSASLPVKIKAPQELPKKGNGDIVNIVVNSSVDVNTSVKVNSSVVMNDSVNYLEICNKCLELEAELIKEHNMVEKDEYNRLSKRFIELEQHFISLEIAIQLNKEIFQNHNTSVNQIEHSFDQLFELNNLKAELQAKDTTIEKLKAHIKCNNREAHEYYLKHTMKQATILRELIQELIGYIRDTFLDIHKPSEKLVAVTPINKKNTIQFADTVTSSGNIPKVFQIVLWYLDSGCSKYMTGDRSQLTNFVHKFLGTVKFGNDQVVKIIGYGDYQIGNVIISRVYYVEGLGHNLFSVGSRGTNLYSLSIGDMMASSPICLLSKATKTKSWLWHRRLSHLNFGAINHLARHGLVRGLPRLKFEKDHLCSTCAMGKS</sequence>
<keyword evidence="5" id="KW-1185">Reference proteome</keyword>
<dbReference type="InterPro" id="IPR025724">
    <property type="entry name" value="GAG-pre-integrase_dom"/>
</dbReference>
<name>A0ABQ5CL67_9ASTR</name>
<comment type="caution">
    <text evidence="4">The sequence shown here is derived from an EMBL/GenBank/DDBJ whole genome shotgun (WGS) entry which is preliminary data.</text>
</comment>
<gene>
    <name evidence="4" type="ORF">Tco_0906943</name>
</gene>
<feature type="coiled-coil region" evidence="1">
    <location>
        <begin position="285"/>
        <end position="312"/>
    </location>
</feature>
<evidence type="ECO:0000313" key="5">
    <source>
        <dbReference type="Proteomes" id="UP001151760"/>
    </source>
</evidence>